<evidence type="ECO:0000256" key="3">
    <source>
        <dbReference type="ARBA" id="ARBA00022448"/>
    </source>
</evidence>
<feature type="transmembrane region" description="Helical" evidence="8">
    <location>
        <begin position="204"/>
        <end position="224"/>
    </location>
</feature>
<dbReference type="EMBL" id="FODH01000022">
    <property type="protein sequence ID" value="SEP11833.1"/>
    <property type="molecule type" value="Genomic_DNA"/>
</dbReference>
<evidence type="ECO:0000256" key="8">
    <source>
        <dbReference type="SAM" id="Phobius"/>
    </source>
</evidence>
<feature type="transmembrane region" description="Helical" evidence="8">
    <location>
        <begin position="163"/>
        <end position="183"/>
    </location>
</feature>
<dbReference type="GO" id="GO:0005886">
    <property type="term" value="C:plasma membrane"/>
    <property type="evidence" value="ECO:0007669"/>
    <property type="project" value="UniProtKB-SubCell"/>
</dbReference>
<evidence type="ECO:0000313" key="10">
    <source>
        <dbReference type="EMBL" id="SEP11833.1"/>
    </source>
</evidence>
<feature type="transmembrane region" description="Helical" evidence="8">
    <location>
        <begin position="132"/>
        <end position="151"/>
    </location>
</feature>
<evidence type="ECO:0000256" key="1">
    <source>
        <dbReference type="ARBA" id="ARBA00004651"/>
    </source>
</evidence>
<dbReference type="PANTHER" id="PTHR43271">
    <property type="entry name" value="BLL2771 PROTEIN"/>
    <property type="match status" value="1"/>
</dbReference>
<name>A0A1H8V983_9BACL</name>
<keyword evidence="3" id="KW-0813">Transport</keyword>
<proteinExistence type="inferred from homology"/>
<evidence type="ECO:0000256" key="7">
    <source>
        <dbReference type="ARBA" id="ARBA00023136"/>
    </source>
</evidence>
<feature type="transmembrane region" description="Helical" evidence="8">
    <location>
        <begin position="7"/>
        <end position="26"/>
    </location>
</feature>
<evidence type="ECO:0000256" key="5">
    <source>
        <dbReference type="ARBA" id="ARBA00022692"/>
    </source>
</evidence>
<feature type="transmembrane region" description="Helical" evidence="8">
    <location>
        <begin position="75"/>
        <end position="92"/>
    </location>
</feature>
<dbReference type="Proteomes" id="UP000198809">
    <property type="component" value="Unassembled WGS sequence"/>
</dbReference>
<evidence type="ECO:0000313" key="11">
    <source>
        <dbReference type="Proteomes" id="UP000198809"/>
    </source>
</evidence>
<keyword evidence="4" id="KW-1003">Cell membrane</keyword>
<protein>
    <submittedName>
        <fullName evidence="10">MFS transporter, YNFM family, putative membrane transport protein</fullName>
    </submittedName>
</protein>
<dbReference type="SUPFAM" id="SSF103473">
    <property type="entry name" value="MFS general substrate transporter"/>
    <property type="match status" value="1"/>
</dbReference>
<dbReference type="GO" id="GO:0022857">
    <property type="term" value="F:transmembrane transporter activity"/>
    <property type="evidence" value="ECO:0007669"/>
    <property type="project" value="InterPro"/>
</dbReference>
<feature type="transmembrane region" description="Helical" evidence="8">
    <location>
        <begin position="271"/>
        <end position="289"/>
    </location>
</feature>
<dbReference type="InterPro" id="IPR036259">
    <property type="entry name" value="MFS_trans_sf"/>
</dbReference>
<keyword evidence="5 8" id="KW-0812">Transmembrane</keyword>
<sequence length="392" mass="43413">MKEVSLFMRLLIIFLSVTNAFIIIYGPQPVLPLFMQEFGISISTASLSISLTILGIVFSSLFLAVFSDKWDRKKVILVSNLLLIIPSLALFFTHSFSWLLVFRFVQGTLITGVTTILMTYAAEEFPIKKKGMVLATYVSATLAGGLLGRVLCGFITEHFNWEWFFFVTTVMTTVVSLLIYFFLSESTGQIKSGKQNFTDHFKNLPLLSTFFIGFSHFFAFVGFFNYLPFYASQAPFNYSVAQTSLLYLTYIWGIVSSLITGMVSNRFGRRATIAVGHLVGATGILVTLIPSPYALILGASILTLGQFCSQSSATAYITDVVTHSKGAATSLYQCFFYLGGSLGAWIPGILWRHFHWSGIVVTTVGFILLALSSNYFLGGRRSRVAQSKRVTA</sequence>
<feature type="transmembrane region" description="Helical" evidence="8">
    <location>
        <begin position="38"/>
        <end position="63"/>
    </location>
</feature>
<comment type="similarity">
    <text evidence="2">Belongs to the major facilitator superfamily.</text>
</comment>
<organism evidence="10 11">
    <name type="scientific">Paenibacillus sophorae</name>
    <dbReference type="NCBI Taxonomy" id="1333845"/>
    <lineage>
        <taxon>Bacteria</taxon>
        <taxon>Bacillati</taxon>
        <taxon>Bacillota</taxon>
        <taxon>Bacilli</taxon>
        <taxon>Bacillales</taxon>
        <taxon>Paenibacillaceae</taxon>
        <taxon>Paenibacillus</taxon>
    </lineage>
</organism>
<dbReference type="InterPro" id="IPR020846">
    <property type="entry name" value="MFS_dom"/>
</dbReference>
<dbReference type="PANTHER" id="PTHR43271:SF2">
    <property type="entry name" value="BLL2771 PROTEIN"/>
    <property type="match status" value="1"/>
</dbReference>
<dbReference type="Gene3D" id="1.20.1250.20">
    <property type="entry name" value="MFS general substrate transporter like domains"/>
    <property type="match status" value="1"/>
</dbReference>
<accession>A0A1H8V983</accession>
<dbReference type="CDD" id="cd17324">
    <property type="entry name" value="MFS_NepI_like"/>
    <property type="match status" value="1"/>
</dbReference>
<dbReference type="AlphaFoldDB" id="A0A1H8V983"/>
<comment type="subcellular location">
    <subcellularLocation>
        <location evidence="1">Cell membrane</location>
        <topology evidence="1">Multi-pass membrane protein</topology>
    </subcellularLocation>
</comment>
<feature type="transmembrane region" description="Helical" evidence="8">
    <location>
        <begin position="356"/>
        <end position="377"/>
    </location>
</feature>
<feature type="domain" description="Major facilitator superfamily (MFS) profile" evidence="9">
    <location>
        <begin position="5"/>
        <end position="382"/>
    </location>
</feature>
<evidence type="ECO:0000256" key="2">
    <source>
        <dbReference type="ARBA" id="ARBA00008335"/>
    </source>
</evidence>
<keyword evidence="6 8" id="KW-1133">Transmembrane helix</keyword>
<evidence type="ECO:0000256" key="6">
    <source>
        <dbReference type="ARBA" id="ARBA00022989"/>
    </source>
</evidence>
<evidence type="ECO:0000259" key="9">
    <source>
        <dbReference type="PROSITE" id="PS50850"/>
    </source>
</evidence>
<feature type="transmembrane region" description="Helical" evidence="8">
    <location>
        <begin position="98"/>
        <end position="120"/>
    </location>
</feature>
<keyword evidence="7 8" id="KW-0472">Membrane</keyword>
<dbReference type="PROSITE" id="PS50850">
    <property type="entry name" value="MFS"/>
    <property type="match status" value="1"/>
</dbReference>
<feature type="transmembrane region" description="Helical" evidence="8">
    <location>
        <begin position="244"/>
        <end position="264"/>
    </location>
</feature>
<gene>
    <name evidence="10" type="ORF">SAMN04487895_12222</name>
</gene>
<dbReference type="Pfam" id="PF07690">
    <property type="entry name" value="MFS_1"/>
    <property type="match status" value="1"/>
</dbReference>
<reference evidence="10 11" key="1">
    <citation type="submission" date="2016-10" db="EMBL/GenBank/DDBJ databases">
        <authorList>
            <person name="de Groot N.N."/>
        </authorList>
    </citation>
    <scope>NUCLEOTIDE SEQUENCE [LARGE SCALE GENOMIC DNA]</scope>
    <source>
        <strain evidence="10 11">CGMCC 1.10238</strain>
    </source>
</reference>
<evidence type="ECO:0000256" key="4">
    <source>
        <dbReference type="ARBA" id="ARBA00022475"/>
    </source>
</evidence>
<dbReference type="InterPro" id="IPR011701">
    <property type="entry name" value="MFS"/>
</dbReference>